<reference evidence="4 5" key="1">
    <citation type="submission" date="2020-08" db="EMBL/GenBank/DDBJ databases">
        <title>A Genomic Blueprint of the Chicken Gut Microbiome.</title>
        <authorList>
            <person name="Gilroy R."/>
            <person name="Ravi A."/>
            <person name="Getino M."/>
            <person name="Pursley I."/>
            <person name="Horton D.L."/>
            <person name="Alikhan N.-F."/>
            <person name="Baker D."/>
            <person name="Gharbi K."/>
            <person name="Hall N."/>
            <person name="Watson M."/>
            <person name="Adriaenssens E.M."/>
            <person name="Foster-Nyarko E."/>
            <person name="Jarju S."/>
            <person name="Secka A."/>
            <person name="Antonio M."/>
            <person name="Oren A."/>
            <person name="Chaudhuri R."/>
            <person name="La Ragione R.M."/>
            <person name="Hildebrand F."/>
            <person name="Pallen M.J."/>
        </authorList>
    </citation>
    <scope>NUCLEOTIDE SEQUENCE [LARGE SCALE GENOMIC DNA]</scope>
    <source>
        <strain evidence="4 5">Sa2BVA9</strain>
    </source>
</reference>
<dbReference type="Proteomes" id="UP000608071">
    <property type="component" value="Unassembled WGS sequence"/>
</dbReference>
<dbReference type="InterPro" id="IPR013249">
    <property type="entry name" value="RNA_pol_sigma70_r4_t2"/>
</dbReference>
<dbReference type="EMBL" id="JACSQL010000004">
    <property type="protein sequence ID" value="MBD7968722.1"/>
    <property type="molecule type" value="Genomic_DNA"/>
</dbReference>
<evidence type="ECO:0000256" key="1">
    <source>
        <dbReference type="SAM" id="MobiDB-lite"/>
    </source>
</evidence>
<feature type="domain" description="RNA polymerase sigma factor 70 region 4 type 2" evidence="3">
    <location>
        <begin position="135"/>
        <end position="183"/>
    </location>
</feature>
<evidence type="ECO:0000313" key="5">
    <source>
        <dbReference type="Proteomes" id="UP000608071"/>
    </source>
</evidence>
<evidence type="ECO:0000313" key="4">
    <source>
        <dbReference type="EMBL" id="MBD7968722.1"/>
    </source>
</evidence>
<sequence length="670" mass="76773">MNPYHSYKDEELTTAVNQADFGAYEELLDRKTVDLYRISSALTRENTRAEQLLQDTIAAGWYECRKSEDQEIDVPLLLVQTLLIQDKQRQGRSRQNLSSMEVTSMGANSMESRDAEENSSKSLPVKQMVSQRSKLIEQSIDRMPTSVRQVFLLSYLAEKDRSTIASYIGKTEKIVTRYLQQAMTIIARELGEKGEDIHSSSLRKHFEEERERIEINLHTGKVEAAVQQGLREARKERSSNQHSKRRVYRWSFIGAMLLLIVSAAVFYMITDSRSQADLHQPLNAEGTLVTPDMSYWKRTMKQEPGLEKRLNEEDYLPIGKVLPENNGLRLIIDGAMDTSTGFILWYTLENVGGTEAPLLDNGLIRNRSNENIIGSGDSGEEGIQYVTKGNKTQGRLTLSLSNNATTDLLAVEKEVTITANADDERFRYAEFVMDHPVFPEKPKKTIEVNEHFTIQEQEYYIKYISLSTQNTRVRVEAVGAKNQSEADDAVERLVEPSLYVVNKSFLGTSRKSHSLLESYGSDLIFDSIYYEEYTELSLQVEGFKKHEGDFASFIIDSSTGGVIHSDMNLPKYMRISTPTNEETLYLHYPIENRDRYGIYGNFMDGEGNRYQINGAIKKKDEILYKLPNVPYIQPLQFRFYEINTDELELIQNEEELPNVQNRLIIPMVKM</sequence>
<evidence type="ECO:0000256" key="2">
    <source>
        <dbReference type="SAM" id="Phobius"/>
    </source>
</evidence>
<dbReference type="InterPro" id="IPR013324">
    <property type="entry name" value="RNA_pol_sigma_r3/r4-like"/>
</dbReference>
<keyword evidence="2" id="KW-1133">Transmembrane helix</keyword>
<protein>
    <recommendedName>
        <fullName evidence="3">RNA polymerase sigma factor 70 region 4 type 2 domain-containing protein</fullName>
    </recommendedName>
</protein>
<feature type="transmembrane region" description="Helical" evidence="2">
    <location>
        <begin position="247"/>
        <end position="269"/>
    </location>
</feature>
<dbReference type="SUPFAM" id="SSF88659">
    <property type="entry name" value="Sigma3 and sigma4 domains of RNA polymerase sigma factors"/>
    <property type="match status" value="1"/>
</dbReference>
<keyword evidence="5" id="KW-1185">Reference proteome</keyword>
<name>A0ABR8SYX6_9BACL</name>
<dbReference type="InterPro" id="IPR036388">
    <property type="entry name" value="WH-like_DNA-bd_sf"/>
</dbReference>
<gene>
    <name evidence="4" type="ORF">H9647_11670</name>
</gene>
<accession>A0ABR8SYX6</accession>
<dbReference type="RefSeq" id="WP_191800039.1">
    <property type="nucleotide sequence ID" value="NZ_JACSQL010000004.1"/>
</dbReference>
<keyword evidence="2" id="KW-0812">Transmembrane</keyword>
<feature type="compositionally biased region" description="Polar residues" evidence="1">
    <location>
        <begin position="93"/>
        <end position="110"/>
    </location>
</feature>
<comment type="caution">
    <text evidence="4">The sequence shown here is derived from an EMBL/GenBank/DDBJ whole genome shotgun (WGS) entry which is preliminary data.</text>
</comment>
<dbReference type="Pfam" id="PF08281">
    <property type="entry name" value="Sigma70_r4_2"/>
    <property type="match status" value="1"/>
</dbReference>
<evidence type="ECO:0000259" key="3">
    <source>
        <dbReference type="Pfam" id="PF08281"/>
    </source>
</evidence>
<feature type="region of interest" description="Disordered" evidence="1">
    <location>
        <begin position="93"/>
        <end position="126"/>
    </location>
</feature>
<dbReference type="Gene3D" id="1.10.10.10">
    <property type="entry name" value="Winged helix-like DNA-binding domain superfamily/Winged helix DNA-binding domain"/>
    <property type="match status" value="1"/>
</dbReference>
<organism evidence="4 5">
    <name type="scientific">Paenibacillus gallinarum</name>
    <dbReference type="NCBI Taxonomy" id="2762232"/>
    <lineage>
        <taxon>Bacteria</taxon>
        <taxon>Bacillati</taxon>
        <taxon>Bacillota</taxon>
        <taxon>Bacilli</taxon>
        <taxon>Bacillales</taxon>
        <taxon>Paenibacillaceae</taxon>
        <taxon>Paenibacillus</taxon>
    </lineage>
</organism>
<proteinExistence type="predicted"/>
<keyword evidence="2" id="KW-0472">Membrane</keyword>